<dbReference type="GO" id="GO:0046872">
    <property type="term" value="F:metal ion binding"/>
    <property type="evidence" value="ECO:0007669"/>
    <property type="project" value="UniProtKB-KW"/>
</dbReference>
<dbReference type="PANTHER" id="PTHR21711">
    <property type="entry name" value="MITOCHONDRIAL INNER MEMBRANE PROTEASE"/>
    <property type="match status" value="1"/>
</dbReference>
<evidence type="ECO:0000256" key="6">
    <source>
        <dbReference type="ARBA" id="ARBA00022801"/>
    </source>
</evidence>
<keyword evidence="8" id="KW-0999">Mitochondrion inner membrane</keyword>
<name>A0A1Y2BZD0_9FUNG</name>
<evidence type="ECO:0000256" key="8">
    <source>
        <dbReference type="RuleBase" id="RU364057"/>
    </source>
</evidence>
<dbReference type="OrthoDB" id="285308at2759"/>
<dbReference type="GO" id="GO:0004222">
    <property type="term" value="F:metalloendopeptidase activity"/>
    <property type="evidence" value="ECO:0007669"/>
    <property type="project" value="InterPro"/>
</dbReference>
<evidence type="ECO:0000313" key="9">
    <source>
        <dbReference type="EMBL" id="ORY39425.1"/>
    </source>
</evidence>
<evidence type="ECO:0000256" key="7">
    <source>
        <dbReference type="ARBA" id="ARBA00023049"/>
    </source>
</evidence>
<dbReference type="GO" id="GO:0034982">
    <property type="term" value="P:mitochondrial protein processing"/>
    <property type="evidence" value="ECO:0007669"/>
    <property type="project" value="TreeGrafter"/>
</dbReference>
<keyword evidence="7 8" id="KW-0482">Metalloprotease</keyword>
<reference evidence="9 10" key="1">
    <citation type="submission" date="2016-07" db="EMBL/GenBank/DDBJ databases">
        <title>Pervasive Adenine N6-methylation of Active Genes in Fungi.</title>
        <authorList>
            <consortium name="DOE Joint Genome Institute"/>
            <person name="Mondo S.J."/>
            <person name="Dannebaum R.O."/>
            <person name="Kuo R.C."/>
            <person name="Labutti K."/>
            <person name="Haridas S."/>
            <person name="Kuo A."/>
            <person name="Salamov A."/>
            <person name="Ahrendt S.R."/>
            <person name="Lipzen A."/>
            <person name="Sullivan W."/>
            <person name="Andreopoulos W.B."/>
            <person name="Clum A."/>
            <person name="Lindquist E."/>
            <person name="Daum C."/>
            <person name="Ramamoorthy G.K."/>
            <person name="Gryganskyi A."/>
            <person name="Culley D."/>
            <person name="Magnuson J.K."/>
            <person name="James T.Y."/>
            <person name="O'Malley M.A."/>
            <person name="Stajich J.E."/>
            <person name="Spatafora J.W."/>
            <person name="Visel A."/>
            <person name="Grigoriev I.V."/>
        </authorList>
    </citation>
    <scope>NUCLEOTIDE SEQUENCE [LARGE SCALE GENOMIC DNA]</scope>
    <source>
        <strain evidence="9 10">JEL800</strain>
    </source>
</reference>
<accession>A0A1Y2BZD0</accession>
<dbReference type="GO" id="GO:0005743">
    <property type="term" value="C:mitochondrial inner membrane"/>
    <property type="evidence" value="ECO:0007669"/>
    <property type="project" value="UniProtKB-SubCell"/>
</dbReference>
<evidence type="ECO:0000313" key="10">
    <source>
        <dbReference type="Proteomes" id="UP000193642"/>
    </source>
</evidence>
<dbReference type="STRING" id="329046.A0A1Y2BZD0"/>
<keyword evidence="4 8" id="KW-0645">Protease</keyword>
<dbReference type="EC" id="3.4.24.-" evidence="8"/>
<keyword evidence="5 8" id="KW-0479">Metal-binding</keyword>
<organism evidence="9 10">
    <name type="scientific">Rhizoclosmatium globosum</name>
    <dbReference type="NCBI Taxonomy" id="329046"/>
    <lineage>
        <taxon>Eukaryota</taxon>
        <taxon>Fungi</taxon>
        <taxon>Fungi incertae sedis</taxon>
        <taxon>Chytridiomycota</taxon>
        <taxon>Chytridiomycota incertae sedis</taxon>
        <taxon>Chytridiomycetes</taxon>
        <taxon>Chytridiales</taxon>
        <taxon>Chytriomycetaceae</taxon>
        <taxon>Rhizoclosmatium</taxon>
    </lineage>
</organism>
<keyword evidence="6 8" id="KW-0378">Hydrolase</keyword>
<evidence type="ECO:0000256" key="3">
    <source>
        <dbReference type="ARBA" id="ARBA00014615"/>
    </source>
</evidence>
<comment type="subcellular location">
    <subcellularLocation>
        <location evidence="1 8">Mitochondrion inner membrane</location>
        <topology evidence="1 8">Peripheral membrane protein</topology>
        <orientation evidence="1 8">Intermembrane side</orientation>
    </subcellularLocation>
</comment>
<comment type="similarity">
    <text evidence="2 8">Belongs to the peptidase M76 family.</text>
</comment>
<dbReference type="InterPro" id="IPR019165">
    <property type="entry name" value="Peptidase_M76_ATP23"/>
</dbReference>
<comment type="function">
    <text evidence="8">Has a dual role in the assembly of mitochondrial ATPase.</text>
</comment>
<keyword evidence="8" id="KW-0472">Membrane</keyword>
<protein>
    <recommendedName>
        <fullName evidence="3 8">Mitochondrial inner membrane protease ATP23</fullName>
        <ecNumber evidence="8">3.4.24.-</ecNumber>
    </recommendedName>
</protein>
<dbReference type="Pfam" id="PF09768">
    <property type="entry name" value="Peptidase_M76"/>
    <property type="match status" value="1"/>
</dbReference>
<comment type="caution">
    <text evidence="9">The sequence shown here is derived from an EMBL/GenBank/DDBJ whole genome shotgun (WGS) entry which is preliminary data.</text>
</comment>
<dbReference type="GO" id="GO:0033615">
    <property type="term" value="P:mitochondrial proton-transporting ATP synthase complex assembly"/>
    <property type="evidence" value="ECO:0007669"/>
    <property type="project" value="TreeGrafter"/>
</dbReference>
<keyword evidence="10" id="KW-1185">Reference proteome</keyword>
<keyword evidence="8" id="KW-0496">Mitochondrion</keyword>
<dbReference type="Proteomes" id="UP000193642">
    <property type="component" value="Unassembled WGS sequence"/>
</dbReference>
<evidence type="ECO:0000256" key="2">
    <source>
        <dbReference type="ARBA" id="ARBA00009915"/>
    </source>
</evidence>
<proteinExistence type="inferred from homology"/>
<evidence type="ECO:0000256" key="1">
    <source>
        <dbReference type="ARBA" id="ARBA00004137"/>
    </source>
</evidence>
<dbReference type="AlphaFoldDB" id="A0A1Y2BZD0"/>
<dbReference type="EMBL" id="MCGO01000040">
    <property type="protein sequence ID" value="ORY39425.1"/>
    <property type="molecule type" value="Genomic_DNA"/>
</dbReference>
<gene>
    <name evidence="9" type="ORF">BCR33DRAFT_700137</name>
</gene>
<evidence type="ECO:0000256" key="5">
    <source>
        <dbReference type="ARBA" id="ARBA00022723"/>
    </source>
</evidence>
<evidence type="ECO:0000256" key="4">
    <source>
        <dbReference type="ARBA" id="ARBA00022670"/>
    </source>
</evidence>
<dbReference type="PANTHER" id="PTHR21711:SF0">
    <property type="entry name" value="MITOCHONDRIAL INNER MEMBRANE PROTEASE ATP23 HOMOLOG"/>
    <property type="match status" value="1"/>
</dbReference>
<sequence>MIKFMMENLAKVGCPFDESNFVCTPCDTNRAGGFSPDVGVVLCQNKFLNRQHMEDTITHELVHAFDHCTTNINWKSPEQHACAEIRAVNLSGECKFTRELRRGNFQIARHHQACVRRRAVLGLKMLPGCETGTVAEDAVRLVWDSCFNDTAPFDEIP</sequence>